<comment type="similarity">
    <text evidence="3 9">Belongs to the SDS23 family.</text>
</comment>
<comment type="subcellular location">
    <subcellularLocation>
        <location evidence="2 9">Cytoplasm</location>
    </subcellularLocation>
</comment>
<dbReference type="PANTHER" id="PTHR13780">
    <property type="entry name" value="AMP-ACTIVATED PROTEIN KINASE, GAMMA REGULATORY SUBUNIT"/>
    <property type="match status" value="1"/>
</dbReference>
<dbReference type="EMBL" id="KZ613943">
    <property type="protein sequence ID" value="PMD42270.1"/>
    <property type="molecule type" value="Genomic_DNA"/>
</dbReference>
<dbReference type="OrthoDB" id="449052at2759"/>
<feature type="compositionally biased region" description="Polar residues" evidence="11">
    <location>
        <begin position="15"/>
        <end position="32"/>
    </location>
</feature>
<evidence type="ECO:0000256" key="6">
    <source>
        <dbReference type="ARBA" id="ARBA00022490"/>
    </source>
</evidence>
<keyword evidence="14" id="KW-1185">Reference proteome</keyword>
<dbReference type="PANTHER" id="PTHR13780:SF36">
    <property type="entry name" value="CBS DOMAIN-CONTAINING PROTEIN"/>
    <property type="match status" value="1"/>
</dbReference>
<keyword evidence="7" id="KW-0677">Repeat</keyword>
<keyword evidence="6 9" id="KW-0963">Cytoplasm</keyword>
<evidence type="ECO:0000313" key="13">
    <source>
        <dbReference type="EMBL" id="PMD42270.1"/>
    </source>
</evidence>
<feature type="domain" description="CBS" evidence="12">
    <location>
        <begin position="251"/>
        <end position="308"/>
    </location>
</feature>
<dbReference type="PIRSF" id="PIRSF018148">
    <property type="entry name" value="UCP018148_CBS_YBR214w"/>
    <property type="match status" value="1"/>
</dbReference>
<evidence type="ECO:0000256" key="5">
    <source>
        <dbReference type="ARBA" id="ARBA00020584"/>
    </source>
</evidence>
<dbReference type="InterPro" id="IPR000644">
    <property type="entry name" value="CBS_dom"/>
</dbReference>
<dbReference type="PROSITE" id="PS51371">
    <property type="entry name" value="CBS"/>
    <property type="match status" value="2"/>
</dbReference>
<dbReference type="Pfam" id="PF00571">
    <property type="entry name" value="CBS"/>
    <property type="match status" value="2"/>
</dbReference>
<evidence type="ECO:0000259" key="12">
    <source>
        <dbReference type="PROSITE" id="PS51371"/>
    </source>
</evidence>
<reference evidence="13 14" key="1">
    <citation type="submission" date="2016-04" db="EMBL/GenBank/DDBJ databases">
        <title>A degradative enzymes factory behind the ericoid mycorrhizal symbiosis.</title>
        <authorList>
            <consortium name="DOE Joint Genome Institute"/>
            <person name="Martino E."/>
            <person name="Morin E."/>
            <person name="Grelet G."/>
            <person name="Kuo A."/>
            <person name="Kohler A."/>
            <person name="Daghino S."/>
            <person name="Barry K."/>
            <person name="Choi C."/>
            <person name="Cichocki N."/>
            <person name="Clum A."/>
            <person name="Copeland A."/>
            <person name="Hainaut M."/>
            <person name="Haridas S."/>
            <person name="Labutti K."/>
            <person name="Lindquist E."/>
            <person name="Lipzen A."/>
            <person name="Khouja H.-R."/>
            <person name="Murat C."/>
            <person name="Ohm R."/>
            <person name="Olson A."/>
            <person name="Spatafora J."/>
            <person name="Veneault-Fourrey C."/>
            <person name="Henrissat B."/>
            <person name="Grigoriev I."/>
            <person name="Martin F."/>
            <person name="Perotto S."/>
        </authorList>
    </citation>
    <scope>NUCLEOTIDE SEQUENCE [LARGE SCALE GENOMIC DNA]</scope>
    <source>
        <strain evidence="13 14">F</strain>
    </source>
</reference>
<organism evidence="13 14">
    <name type="scientific">Hyaloscypha variabilis (strain UAMH 11265 / GT02V1 / F)</name>
    <name type="common">Meliniomyces variabilis</name>
    <dbReference type="NCBI Taxonomy" id="1149755"/>
    <lineage>
        <taxon>Eukaryota</taxon>
        <taxon>Fungi</taxon>
        <taxon>Dikarya</taxon>
        <taxon>Ascomycota</taxon>
        <taxon>Pezizomycotina</taxon>
        <taxon>Leotiomycetes</taxon>
        <taxon>Helotiales</taxon>
        <taxon>Hyaloscyphaceae</taxon>
        <taxon>Hyaloscypha</taxon>
        <taxon>Hyaloscypha variabilis</taxon>
    </lineage>
</organism>
<evidence type="ECO:0000256" key="2">
    <source>
        <dbReference type="ARBA" id="ARBA00004496"/>
    </source>
</evidence>
<dbReference type="GO" id="GO:0005737">
    <property type="term" value="C:cytoplasm"/>
    <property type="evidence" value="ECO:0007669"/>
    <property type="project" value="UniProtKB-SubCell"/>
</dbReference>
<dbReference type="STRING" id="1149755.A0A2J6RUS9"/>
<dbReference type="GO" id="GO:0030071">
    <property type="term" value="P:regulation of mitotic metaphase/anaphase transition"/>
    <property type="evidence" value="ECO:0007669"/>
    <property type="project" value="InterPro"/>
</dbReference>
<name>A0A2J6RUS9_HYAVF</name>
<gene>
    <name evidence="13" type="ORF">L207DRAFT_424305</name>
</gene>
<evidence type="ECO:0000256" key="10">
    <source>
        <dbReference type="PROSITE-ProRule" id="PRU00703"/>
    </source>
</evidence>
<protein>
    <recommendedName>
        <fullName evidence="4">Protein SDS23</fullName>
    </recommendedName>
    <alternativeName>
        <fullName evidence="5">Protein sds23</fullName>
    </alternativeName>
</protein>
<dbReference type="InterPro" id="IPR016711">
    <property type="entry name" value="Ssd23"/>
</dbReference>
<dbReference type="AlphaFoldDB" id="A0A2J6RUS9"/>
<dbReference type="GO" id="GO:0004865">
    <property type="term" value="F:protein serine/threonine phosphatase inhibitor activity"/>
    <property type="evidence" value="ECO:0007669"/>
    <property type="project" value="TreeGrafter"/>
</dbReference>
<accession>A0A2J6RUS9</accession>
<dbReference type="InterPro" id="IPR050511">
    <property type="entry name" value="AMPK_gamma/SDS23_families"/>
</dbReference>
<proteinExistence type="inferred from homology"/>
<evidence type="ECO:0000256" key="3">
    <source>
        <dbReference type="ARBA" id="ARBA00006624"/>
    </source>
</evidence>
<evidence type="ECO:0000256" key="7">
    <source>
        <dbReference type="ARBA" id="ARBA00022737"/>
    </source>
</evidence>
<evidence type="ECO:0000256" key="9">
    <source>
        <dbReference type="PIRNR" id="PIRNR018148"/>
    </source>
</evidence>
<dbReference type="Proteomes" id="UP000235786">
    <property type="component" value="Unassembled WGS sequence"/>
</dbReference>
<dbReference type="GO" id="GO:0042149">
    <property type="term" value="P:cellular response to glucose starvation"/>
    <property type="evidence" value="ECO:0007669"/>
    <property type="project" value="UniProtKB-UniRule"/>
</dbReference>
<feature type="domain" description="CBS" evidence="12">
    <location>
        <begin position="176"/>
        <end position="233"/>
    </location>
</feature>
<sequence>MPEPTPPPEAPARHQSPSPSLGQTINHRSSFADNLRHSPRSQRHPSFTQAAVQELLNHPPPSKAGDPRFVGRDWRQIHVGELVEKNEVRWAELDVGVEQATKMLIEGGPPNVILLRETPHDTAACGTFDYSDLNAYLLVVVGLANPEEDQLVDFDALAKKTRDRESIPLREIQTLAKKGPLVTLSEKADLSKAIEQFGSGVHRILVCKHGTTEVIGILSQLKLVKFLWDNGSSFPAIDALYPVVLKDLNIGTPQIIAINGDRSLSDALQVMSNEGLTSIAVVDNAFNVVGNISTADTKLLTSSTQLPLLQSTCIHFISVILSERGIGDGKDSFPVFHVNPYSTLAHTVAKLVATRSHRMWVVEAASPSTSAPATPLATPSISHAVLSSPANSTPASPSLQTTFPVVSAAALPGARISGRLTGVISLTDILNLFARQSGLNPLSPNDQRARRRRSSSSSLRPIVDRPSFDSARGSSVDLRR</sequence>
<feature type="region of interest" description="Disordered" evidence="11">
    <location>
        <begin position="1"/>
        <end position="45"/>
    </location>
</feature>
<evidence type="ECO:0000313" key="14">
    <source>
        <dbReference type="Proteomes" id="UP000235786"/>
    </source>
</evidence>
<feature type="compositionally biased region" description="Pro residues" evidence="11">
    <location>
        <begin position="1"/>
        <end position="10"/>
    </location>
</feature>
<dbReference type="Gene3D" id="3.10.580.10">
    <property type="entry name" value="CBS-domain"/>
    <property type="match status" value="2"/>
</dbReference>
<dbReference type="SMART" id="SM00116">
    <property type="entry name" value="CBS"/>
    <property type="match status" value="2"/>
</dbReference>
<dbReference type="InterPro" id="IPR046342">
    <property type="entry name" value="CBS_dom_sf"/>
</dbReference>
<keyword evidence="8 10" id="KW-0129">CBS domain</keyword>
<evidence type="ECO:0000256" key="8">
    <source>
        <dbReference type="ARBA" id="ARBA00023122"/>
    </source>
</evidence>
<dbReference type="SUPFAM" id="SSF54631">
    <property type="entry name" value="CBS-domain pair"/>
    <property type="match status" value="2"/>
</dbReference>
<dbReference type="CDD" id="cd02205">
    <property type="entry name" value="CBS_pair_SF"/>
    <property type="match status" value="1"/>
</dbReference>
<evidence type="ECO:0000256" key="4">
    <source>
        <dbReference type="ARBA" id="ARBA00014106"/>
    </source>
</evidence>
<comment type="function">
    <text evidence="1 9">Involved in DNA replication and cell separation.</text>
</comment>
<evidence type="ECO:0000256" key="1">
    <source>
        <dbReference type="ARBA" id="ARBA00002656"/>
    </source>
</evidence>
<feature type="region of interest" description="Disordered" evidence="11">
    <location>
        <begin position="440"/>
        <end position="480"/>
    </location>
</feature>
<evidence type="ECO:0000256" key="11">
    <source>
        <dbReference type="SAM" id="MobiDB-lite"/>
    </source>
</evidence>